<sequence>MHIEKIYVATRIYVDDVIIVGNDSGKVQEIKIHIDERFSTKYLGVLKYFLGIEVAQKLENNDKSHKLDASLYRMLVGILVCLQDTRSGISYGVNILSQFVADPGKSHMDAACRVLCYLNTTPRKQILFPK</sequence>
<keyword evidence="3" id="KW-1185">Reference proteome</keyword>
<dbReference type="Pfam" id="PF07727">
    <property type="entry name" value="RVT_2"/>
    <property type="match status" value="1"/>
</dbReference>
<evidence type="ECO:0000259" key="1">
    <source>
        <dbReference type="Pfam" id="PF07727"/>
    </source>
</evidence>
<dbReference type="PANTHER" id="PTHR11439">
    <property type="entry name" value="GAG-POL-RELATED RETROTRANSPOSON"/>
    <property type="match status" value="1"/>
</dbReference>
<dbReference type="Proteomes" id="UP000235145">
    <property type="component" value="Unassembled WGS sequence"/>
</dbReference>
<dbReference type="EMBL" id="NBSK02000006">
    <property type="protein sequence ID" value="KAJ0198625.1"/>
    <property type="molecule type" value="Genomic_DNA"/>
</dbReference>
<gene>
    <name evidence="2" type="ORF">LSAT_V11C600327050</name>
</gene>
<name>A0A9R1X2W3_LACSA</name>
<organism evidence="2 3">
    <name type="scientific">Lactuca sativa</name>
    <name type="common">Garden lettuce</name>
    <dbReference type="NCBI Taxonomy" id="4236"/>
    <lineage>
        <taxon>Eukaryota</taxon>
        <taxon>Viridiplantae</taxon>
        <taxon>Streptophyta</taxon>
        <taxon>Embryophyta</taxon>
        <taxon>Tracheophyta</taxon>
        <taxon>Spermatophyta</taxon>
        <taxon>Magnoliopsida</taxon>
        <taxon>eudicotyledons</taxon>
        <taxon>Gunneridae</taxon>
        <taxon>Pentapetalae</taxon>
        <taxon>asterids</taxon>
        <taxon>campanulids</taxon>
        <taxon>Asterales</taxon>
        <taxon>Asteraceae</taxon>
        <taxon>Cichorioideae</taxon>
        <taxon>Cichorieae</taxon>
        <taxon>Lactucinae</taxon>
        <taxon>Lactuca</taxon>
    </lineage>
</organism>
<evidence type="ECO:0000313" key="3">
    <source>
        <dbReference type="Proteomes" id="UP000235145"/>
    </source>
</evidence>
<comment type="caution">
    <text evidence="2">The sequence shown here is derived from an EMBL/GenBank/DDBJ whole genome shotgun (WGS) entry which is preliminary data.</text>
</comment>
<evidence type="ECO:0000313" key="2">
    <source>
        <dbReference type="EMBL" id="KAJ0198625.1"/>
    </source>
</evidence>
<dbReference type="PANTHER" id="PTHR11439:SF498">
    <property type="entry name" value="DNAK FAMILY PROTEIN"/>
    <property type="match status" value="1"/>
</dbReference>
<accession>A0A9R1X2W3</accession>
<proteinExistence type="predicted"/>
<feature type="domain" description="Reverse transcriptase Ty1/copia-type" evidence="1">
    <location>
        <begin position="11"/>
        <end position="58"/>
    </location>
</feature>
<protein>
    <recommendedName>
        <fullName evidence="1">Reverse transcriptase Ty1/copia-type domain-containing protein</fullName>
    </recommendedName>
</protein>
<reference evidence="2 3" key="1">
    <citation type="journal article" date="2017" name="Nat. Commun.">
        <title>Genome assembly with in vitro proximity ligation data and whole-genome triplication in lettuce.</title>
        <authorList>
            <person name="Reyes-Chin-Wo S."/>
            <person name="Wang Z."/>
            <person name="Yang X."/>
            <person name="Kozik A."/>
            <person name="Arikit S."/>
            <person name="Song C."/>
            <person name="Xia L."/>
            <person name="Froenicke L."/>
            <person name="Lavelle D.O."/>
            <person name="Truco M.J."/>
            <person name="Xia R."/>
            <person name="Zhu S."/>
            <person name="Xu C."/>
            <person name="Xu H."/>
            <person name="Xu X."/>
            <person name="Cox K."/>
            <person name="Korf I."/>
            <person name="Meyers B.C."/>
            <person name="Michelmore R.W."/>
        </authorList>
    </citation>
    <scope>NUCLEOTIDE SEQUENCE [LARGE SCALE GENOMIC DNA]</scope>
    <source>
        <strain evidence="3">cv. Salinas</strain>
        <tissue evidence="2">Seedlings</tissue>
    </source>
</reference>
<dbReference type="InterPro" id="IPR013103">
    <property type="entry name" value="RVT_2"/>
</dbReference>
<dbReference type="AlphaFoldDB" id="A0A9R1X2W3"/>